<dbReference type="InterPro" id="IPR015797">
    <property type="entry name" value="NUDIX_hydrolase-like_dom_sf"/>
</dbReference>
<evidence type="ECO:0000256" key="4">
    <source>
        <dbReference type="ARBA" id="ARBA00022842"/>
    </source>
</evidence>
<dbReference type="GO" id="GO:0008486">
    <property type="term" value="F:diphosphoinositol-polyphosphate diphosphatase activity"/>
    <property type="evidence" value="ECO:0007669"/>
    <property type="project" value="TreeGrafter"/>
</dbReference>
<dbReference type="AlphaFoldDB" id="A0A521DXG1"/>
<evidence type="ECO:0000313" key="6">
    <source>
        <dbReference type="EMBL" id="SMO76424.1"/>
    </source>
</evidence>
<evidence type="ECO:0000256" key="3">
    <source>
        <dbReference type="ARBA" id="ARBA00022801"/>
    </source>
</evidence>
<evidence type="ECO:0000313" key="7">
    <source>
        <dbReference type="Proteomes" id="UP000319555"/>
    </source>
</evidence>
<reference evidence="6 7" key="1">
    <citation type="submission" date="2017-05" db="EMBL/GenBank/DDBJ databases">
        <authorList>
            <person name="Varghese N."/>
            <person name="Submissions S."/>
        </authorList>
    </citation>
    <scope>NUCLEOTIDE SEQUENCE [LARGE SCALE GENOMIC DNA]</scope>
    <source>
        <strain evidence="6 7">DSM 28009</strain>
    </source>
</reference>
<proteinExistence type="predicted"/>
<dbReference type="CDD" id="cd04666">
    <property type="entry name" value="NUDIX_DIPP2_like_Nudt4"/>
    <property type="match status" value="1"/>
</dbReference>
<dbReference type="Proteomes" id="UP000319555">
    <property type="component" value="Unassembled WGS sequence"/>
</dbReference>
<gene>
    <name evidence="6" type="ORF">SAMN06265380_10845</name>
</gene>
<accession>A0A521DXG1</accession>
<protein>
    <submittedName>
        <fullName evidence="6">8-oxo-dGTP pyrophosphatase MutT, NUDIX family</fullName>
    </submittedName>
</protein>
<dbReference type="SUPFAM" id="SSF55811">
    <property type="entry name" value="Nudix"/>
    <property type="match status" value="1"/>
</dbReference>
<dbReference type="GO" id="GO:0046872">
    <property type="term" value="F:metal ion binding"/>
    <property type="evidence" value="ECO:0007669"/>
    <property type="project" value="UniProtKB-KW"/>
</dbReference>
<sequence>MIEQRQLNLHQAGTVRVVRQSAALCYRVQRGTPQVLLITTRGSGRWIIPKGNLIEGLSPSGTASQEAWEEAGVTGTCTPNAFGQFLHYKRRYKKGSAVYLVDVYPLVVKSLAARYPEWQERKRRWFSLGHAASRVNSPDLASLLRNVEHLYH</sequence>
<dbReference type="PROSITE" id="PS51462">
    <property type="entry name" value="NUDIX"/>
    <property type="match status" value="1"/>
</dbReference>
<dbReference type="GO" id="GO:0000298">
    <property type="term" value="F:endopolyphosphatase activity"/>
    <property type="evidence" value="ECO:0007669"/>
    <property type="project" value="TreeGrafter"/>
</dbReference>
<dbReference type="GO" id="GO:0071543">
    <property type="term" value="P:diphosphoinositol polyphosphate metabolic process"/>
    <property type="evidence" value="ECO:0007669"/>
    <property type="project" value="TreeGrafter"/>
</dbReference>
<dbReference type="GO" id="GO:1901911">
    <property type="term" value="P:adenosine 5'-(hexahydrogen pentaphosphate) catabolic process"/>
    <property type="evidence" value="ECO:0007669"/>
    <property type="project" value="TreeGrafter"/>
</dbReference>
<organism evidence="6 7">
    <name type="scientific">Ruegeria faecimaris</name>
    <dbReference type="NCBI Taxonomy" id="686389"/>
    <lineage>
        <taxon>Bacteria</taxon>
        <taxon>Pseudomonadati</taxon>
        <taxon>Pseudomonadota</taxon>
        <taxon>Alphaproteobacteria</taxon>
        <taxon>Rhodobacterales</taxon>
        <taxon>Roseobacteraceae</taxon>
        <taxon>Ruegeria</taxon>
    </lineage>
</organism>
<keyword evidence="7" id="KW-1185">Reference proteome</keyword>
<dbReference type="RefSeq" id="WP_271950475.1">
    <property type="nucleotide sequence ID" value="NZ_CANLVA010000010.1"/>
</dbReference>
<comment type="cofactor">
    <cofactor evidence="1">
        <name>Mg(2+)</name>
        <dbReference type="ChEBI" id="CHEBI:18420"/>
    </cofactor>
</comment>
<evidence type="ECO:0000256" key="1">
    <source>
        <dbReference type="ARBA" id="ARBA00001946"/>
    </source>
</evidence>
<dbReference type="InterPro" id="IPR047198">
    <property type="entry name" value="DDP-like_NUDIX"/>
</dbReference>
<dbReference type="GO" id="GO:0005737">
    <property type="term" value="C:cytoplasm"/>
    <property type="evidence" value="ECO:0007669"/>
    <property type="project" value="TreeGrafter"/>
</dbReference>
<dbReference type="EMBL" id="FXTE01000008">
    <property type="protein sequence ID" value="SMO76424.1"/>
    <property type="molecule type" value="Genomic_DNA"/>
</dbReference>
<dbReference type="GO" id="GO:1901909">
    <property type="term" value="P:diadenosine hexaphosphate catabolic process"/>
    <property type="evidence" value="ECO:0007669"/>
    <property type="project" value="TreeGrafter"/>
</dbReference>
<evidence type="ECO:0000256" key="2">
    <source>
        <dbReference type="ARBA" id="ARBA00022723"/>
    </source>
</evidence>
<evidence type="ECO:0000259" key="5">
    <source>
        <dbReference type="PROSITE" id="PS51462"/>
    </source>
</evidence>
<dbReference type="Gene3D" id="3.90.79.10">
    <property type="entry name" value="Nucleoside Triphosphate Pyrophosphohydrolase"/>
    <property type="match status" value="1"/>
</dbReference>
<dbReference type="GO" id="GO:0034431">
    <property type="term" value="F:bis(5'-adenosyl)-hexaphosphatase activity"/>
    <property type="evidence" value="ECO:0007669"/>
    <property type="project" value="TreeGrafter"/>
</dbReference>
<dbReference type="InterPro" id="IPR000086">
    <property type="entry name" value="NUDIX_hydrolase_dom"/>
</dbReference>
<feature type="domain" description="Nudix hydrolase" evidence="5">
    <location>
        <begin position="18"/>
        <end position="148"/>
    </location>
</feature>
<dbReference type="GO" id="GO:0034432">
    <property type="term" value="F:bis(5'-adenosyl)-pentaphosphatase activity"/>
    <property type="evidence" value="ECO:0007669"/>
    <property type="project" value="TreeGrafter"/>
</dbReference>
<dbReference type="GO" id="GO:1901907">
    <property type="term" value="P:diadenosine pentaphosphate catabolic process"/>
    <property type="evidence" value="ECO:0007669"/>
    <property type="project" value="TreeGrafter"/>
</dbReference>
<dbReference type="Pfam" id="PF00293">
    <property type="entry name" value="NUDIX"/>
    <property type="match status" value="1"/>
</dbReference>
<dbReference type="PANTHER" id="PTHR12629">
    <property type="entry name" value="DIPHOSPHOINOSITOL POLYPHOSPHATE PHOSPHOHYDROLASE"/>
    <property type="match status" value="1"/>
</dbReference>
<keyword evidence="3" id="KW-0378">Hydrolase</keyword>
<dbReference type="PANTHER" id="PTHR12629:SF0">
    <property type="entry name" value="DIPHOSPHOINOSITOL-POLYPHOSPHATE DIPHOSPHATASE"/>
    <property type="match status" value="1"/>
</dbReference>
<keyword evidence="4" id="KW-0460">Magnesium</keyword>
<keyword evidence="2" id="KW-0479">Metal-binding</keyword>
<name>A0A521DXG1_9RHOB</name>